<dbReference type="InParanoid" id="F1A2A0"/>
<accession>F1A2A0</accession>
<dbReference type="AlphaFoldDB" id="F1A2A0"/>
<evidence type="ECO:0000313" key="2">
    <source>
        <dbReference type="Proteomes" id="UP000001064"/>
    </source>
</evidence>
<evidence type="ECO:0008006" key="3">
    <source>
        <dbReference type="Google" id="ProtNLM"/>
    </source>
</evidence>
<dbReference type="GO" id="GO:0006355">
    <property type="term" value="P:regulation of DNA-templated transcription"/>
    <property type="evidence" value="ECO:0007669"/>
    <property type="project" value="InterPro"/>
</dbReference>
<dbReference type="GeneID" id="10505111"/>
<name>F1A2A0_DICPU</name>
<dbReference type="RefSeq" id="XP_003293787.1">
    <property type="nucleotide sequence ID" value="XM_003293739.1"/>
</dbReference>
<dbReference type="GO" id="GO:0008270">
    <property type="term" value="F:zinc ion binding"/>
    <property type="evidence" value="ECO:0007669"/>
    <property type="project" value="InterPro"/>
</dbReference>
<dbReference type="SUPFAM" id="SSF57716">
    <property type="entry name" value="Glucocorticoid receptor-like (DNA-binding domain)"/>
    <property type="match status" value="1"/>
</dbReference>
<dbReference type="InterPro" id="IPR013088">
    <property type="entry name" value="Znf_NHR/GATA"/>
</dbReference>
<proteinExistence type="predicted"/>
<dbReference type="EMBL" id="GL871403">
    <property type="protein sequence ID" value="EGC29682.1"/>
    <property type="molecule type" value="Genomic_DNA"/>
</dbReference>
<dbReference type="VEuPathDB" id="AmoebaDB:DICPUDRAFT_158712"/>
<gene>
    <name evidence="1" type="ORF">DICPUDRAFT_158712</name>
</gene>
<evidence type="ECO:0000313" key="1">
    <source>
        <dbReference type="EMBL" id="EGC29682.1"/>
    </source>
</evidence>
<keyword evidence="2" id="KW-1185">Reference proteome</keyword>
<dbReference type="Gene3D" id="3.30.50.10">
    <property type="entry name" value="Erythroid Transcription Factor GATA-1, subunit A"/>
    <property type="match status" value="1"/>
</dbReference>
<organism evidence="1 2">
    <name type="scientific">Dictyostelium purpureum</name>
    <name type="common">Slime mold</name>
    <dbReference type="NCBI Taxonomy" id="5786"/>
    <lineage>
        <taxon>Eukaryota</taxon>
        <taxon>Amoebozoa</taxon>
        <taxon>Evosea</taxon>
        <taxon>Eumycetozoa</taxon>
        <taxon>Dictyostelia</taxon>
        <taxon>Dictyosteliales</taxon>
        <taxon>Dictyosteliaceae</taxon>
        <taxon>Dictyostelium</taxon>
    </lineage>
</organism>
<dbReference type="KEGG" id="dpp:DICPUDRAFT_158712"/>
<sequence>MFKNKKIIKKVKISRARIEEKPVNKVCSQCHTTKSKYWRKGSKRDDGRVLP</sequence>
<dbReference type="Proteomes" id="UP000001064">
    <property type="component" value="Unassembled WGS sequence"/>
</dbReference>
<protein>
    <recommendedName>
        <fullName evidence="3">GATA-type domain-containing protein</fullName>
    </recommendedName>
</protein>
<reference evidence="2" key="1">
    <citation type="journal article" date="2011" name="Genome Biol.">
        <title>Comparative genomics of the social amoebae Dictyostelium discoideum and Dictyostelium purpureum.</title>
        <authorList>
            <consortium name="US DOE Joint Genome Institute (JGI-PGF)"/>
            <person name="Sucgang R."/>
            <person name="Kuo A."/>
            <person name="Tian X."/>
            <person name="Salerno W."/>
            <person name="Parikh A."/>
            <person name="Feasley C.L."/>
            <person name="Dalin E."/>
            <person name="Tu H."/>
            <person name="Huang E."/>
            <person name="Barry K."/>
            <person name="Lindquist E."/>
            <person name="Shapiro H."/>
            <person name="Bruce D."/>
            <person name="Schmutz J."/>
            <person name="Salamov A."/>
            <person name="Fey P."/>
            <person name="Gaudet P."/>
            <person name="Anjard C."/>
            <person name="Babu M.M."/>
            <person name="Basu S."/>
            <person name="Bushmanova Y."/>
            <person name="van der Wel H."/>
            <person name="Katoh-Kurasawa M."/>
            <person name="Dinh C."/>
            <person name="Coutinho P.M."/>
            <person name="Saito T."/>
            <person name="Elias M."/>
            <person name="Schaap P."/>
            <person name="Kay R.R."/>
            <person name="Henrissat B."/>
            <person name="Eichinger L."/>
            <person name="Rivero F."/>
            <person name="Putnam N.H."/>
            <person name="West C.M."/>
            <person name="Loomis W.F."/>
            <person name="Chisholm R.L."/>
            <person name="Shaulsky G."/>
            <person name="Strassmann J.E."/>
            <person name="Queller D.C."/>
            <person name="Kuspa A."/>
            <person name="Grigoriev I.V."/>
        </authorList>
    </citation>
    <scope>NUCLEOTIDE SEQUENCE [LARGE SCALE GENOMIC DNA]</scope>
    <source>
        <strain evidence="2">QSDP1</strain>
    </source>
</reference>